<dbReference type="NCBIfam" id="NF009498">
    <property type="entry name" value="PRK12858.1"/>
    <property type="match status" value="1"/>
</dbReference>
<dbReference type="InterPro" id="IPR050552">
    <property type="entry name" value="LacD_aldolase"/>
</dbReference>
<evidence type="ECO:0000256" key="2">
    <source>
        <dbReference type="ARBA" id="ARBA00023239"/>
    </source>
</evidence>
<dbReference type="Proteomes" id="UP000256388">
    <property type="component" value="Unassembled WGS sequence"/>
</dbReference>
<sequence length="322" mass="35272">MKTLTIGKIRGLQQCATPGGKFAILALDHRNNMRRLLHPENETVTRPEEIMAFKQDVLDSLGAVSSAYLLDPLYSAGQAIANGSLPGGRGLLVAVDASGYSGDPTARQSELLEEWSVEQVKRMGTSAVKLLVYYHPHSELHSTIEALVQQTAEACRAADLPFFLEILTYSPTAERGKLPGREKQDVILESAEKLTPLGVDVLKAEFPLDIQEFGDFNAWQSACRQLSQASQVPWILLSASVEYEIFLQQVTAACLGGASGVAAGRAVWKEAVNLNGQARMEFLTGTARERMARLTSLVDALGKPWQDCFEAPSPDENWYKTY</sequence>
<dbReference type="PANTHER" id="PTHR39340">
    <property type="entry name" value="SULFOFRUCTOSEPHOSPHATE ALDOLASE"/>
    <property type="match status" value="1"/>
</dbReference>
<dbReference type="SMART" id="SM01133">
    <property type="entry name" value="DeoC"/>
    <property type="match status" value="1"/>
</dbReference>
<dbReference type="AlphaFoldDB" id="A0A3E0AF84"/>
<comment type="similarity">
    <text evidence="1">Belongs to the aldolase LacD family.</text>
</comment>
<evidence type="ECO:0000313" key="3">
    <source>
        <dbReference type="EMBL" id="REG10341.1"/>
    </source>
</evidence>
<dbReference type="GO" id="GO:1902777">
    <property type="term" value="P:6-sulfoquinovose(1-) catabolic process"/>
    <property type="evidence" value="ECO:0007669"/>
    <property type="project" value="TreeGrafter"/>
</dbReference>
<dbReference type="GO" id="GO:0061595">
    <property type="term" value="F:6-deoxy-6-sulfofructose-1-phosphate aldolase activity"/>
    <property type="evidence" value="ECO:0007669"/>
    <property type="project" value="TreeGrafter"/>
</dbReference>
<gene>
    <name evidence="3" type="ORF">DFR64_0196</name>
</gene>
<evidence type="ECO:0000313" key="4">
    <source>
        <dbReference type="Proteomes" id="UP000256388"/>
    </source>
</evidence>
<reference evidence="3 4" key="1">
    <citation type="submission" date="2018-08" db="EMBL/GenBank/DDBJ databases">
        <title>Genomic Encyclopedia of Type Strains, Phase IV (KMG-IV): sequencing the most valuable type-strain genomes for metagenomic binning, comparative biology and taxonomic classification.</title>
        <authorList>
            <person name="Goeker M."/>
        </authorList>
    </citation>
    <scope>NUCLEOTIDE SEQUENCE [LARGE SCALE GENOMIC DNA]</scope>
    <source>
        <strain evidence="3 4">DSM 23923</strain>
    </source>
</reference>
<dbReference type="OrthoDB" id="106309at2"/>
<evidence type="ECO:0000256" key="1">
    <source>
        <dbReference type="ARBA" id="ARBA00008679"/>
    </source>
</evidence>
<keyword evidence="2" id="KW-0456">Lyase</keyword>
<protein>
    <submittedName>
        <fullName evidence="3">Tagatose 1,6-diphosphate aldolase</fullName>
    </submittedName>
</protein>
<proteinExistence type="inferred from homology"/>
<dbReference type="Pfam" id="PF01791">
    <property type="entry name" value="DeoC"/>
    <property type="match status" value="1"/>
</dbReference>
<dbReference type="InterPro" id="IPR002915">
    <property type="entry name" value="DeoC/FbaB/LacD_aldolase"/>
</dbReference>
<dbReference type="Gene3D" id="3.20.20.70">
    <property type="entry name" value="Aldolase class I"/>
    <property type="match status" value="1"/>
</dbReference>
<accession>A0A3E0AF84</accession>
<dbReference type="SUPFAM" id="SSF51569">
    <property type="entry name" value="Aldolase"/>
    <property type="match status" value="1"/>
</dbReference>
<dbReference type="EMBL" id="QUMS01000001">
    <property type="protein sequence ID" value="REG10341.1"/>
    <property type="molecule type" value="Genomic_DNA"/>
</dbReference>
<keyword evidence="4" id="KW-1185">Reference proteome</keyword>
<comment type="caution">
    <text evidence="3">The sequence shown here is derived from an EMBL/GenBank/DDBJ whole genome shotgun (WGS) entry which is preliminary data.</text>
</comment>
<dbReference type="InterPro" id="IPR013785">
    <property type="entry name" value="Aldolase_TIM"/>
</dbReference>
<organism evidence="3 4">
    <name type="scientific">Pelolinea submarina</name>
    <dbReference type="NCBI Taxonomy" id="913107"/>
    <lineage>
        <taxon>Bacteria</taxon>
        <taxon>Bacillati</taxon>
        <taxon>Chloroflexota</taxon>
        <taxon>Anaerolineae</taxon>
        <taxon>Anaerolineales</taxon>
        <taxon>Anaerolineaceae</taxon>
        <taxon>Pelolinea</taxon>
    </lineage>
</organism>
<dbReference type="PANTHER" id="PTHR39340:SF1">
    <property type="entry name" value="SULFOFRUCTOSEPHOSPHATE ALDOLASE"/>
    <property type="match status" value="1"/>
</dbReference>
<dbReference type="RefSeq" id="WP_116223529.1">
    <property type="nucleotide sequence ID" value="NZ_AP018437.1"/>
</dbReference>
<name>A0A3E0AF84_9CHLR</name>